<dbReference type="Proteomes" id="UP001595377">
    <property type="component" value="Unassembled WGS sequence"/>
</dbReference>
<keyword evidence="2" id="KW-1185">Reference proteome</keyword>
<dbReference type="RefSeq" id="WP_371747806.1">
    <property type="nucleotide sequence ID" value="NZ_JANFDG010000033.1"/>
</dbReference>
<dbReference type="EMBL" id="JBHRSP010000009">
    <property type="protein sequence ID" value="MFC3072586.1"/>
    <property type="molecule type" value="Genomic_DNA"/>
</dbReference>
<accession>A0ABV7DCC0</accession>
<evidence type="ECO:0000313" key="2">
    <source>
        <dbReference type="Proteomes" id="UP001595377"/>
    </source>
</evidence>
<reference evidence="2" key="1">
    <citation type="journal article" date="2019" name="Int. J. Syst. Evol. Microbiol.">
        <title>The Global Catalogue of Microorganisms (GCM) 10K type strain sequencing project: providing services to taxonomists for standard genome sequencing and annotation.</title>
        <authorList>
            <consortium name="The Broad Institute Genomics Platform"/>
            <consortium name="The Broad Institute Genome Sequencing Center for Infectious Disease"/>
            <person name="Wu L."/>
            <person name="Ma J."/>
        </authorList>
    </citation>
    <scope>NUCLEOTIDE SEQUENCE [LARGE SCALE GENOMIC DNA]</scope>
    <source>
        <strain evidence="2">KCTC 52677</strain>
    </source>
</reference>
<name>A0ABV7DCC0_9HYPH</name>
<proteinExistence type="predicted"/>
<sequence>MAPALRTEGGSDPVRARSPDLDAVRAALAPHGLFLRGVVHFEAGDGPLLDDGRSAATVVLVGNAGGSLWPAFSRWRAGQADGGGENPLDDWSKAVIRPVAAAAGADVWFPSDPPWQPFQRWAIRAEGLKPSPLGILIHPVYGLWHGYRAALGFAGLVGAATRPAGPHPCDTCAKKPCLSTCPAGAVRPEGFDVAACRAHLRTPEGQAGCMQLGCLARAACPVGADHRYPVKQLRFHMAALSL</sequence>
<protein>
    <submittedName>
        <fullName evidence="1">Ferredoxin</fullName>
    </submittedName>
</protein>
<organism evidence="1 2">
    <name type="scientific">Shinella pollutisoli</name>
    <dbReference type="NCBI Taxonomy" id="2250594"/>
    <lineage>
        <taxon>Bacteria</taxon>
        <taxon>Pseudomonadati</taxon>
        <taxon>Pseudomonadota</taxon>
        <taxon>Alphaproteobacteria</taxon>
        <taxon>Hyphomicrobiales</taxon>
        <taxon>Rhizobiaceae</taxon>
        <taxon>Shinella</taxon>
    </lineage>
</organism>
<gene>
    <name evidence="1" type="ORF">ACFOHH_05640</name>
</gene>
<comment type="caution">
    <text evidence="1">The sequence shown here is derived from an EMBL/GenBank/DDBJ whole genome shotgun (WGS) entry which is preliminary data.</text>
</comment>
<evidence type="ECO:0000313" key="1">
    <source>
        <dbReference type="EMBL" id="MFC3072586.1"/>
    </source>
</evidence>